<comment type="caution">
    <text evidence="1">The sequence shown here is derived from an EMBL/GenBank/DDBJ whole genome shotgun (WGS) entry which is preliminary data.</text>
</comment>
<dbReference type="EMBL" id="JAVREL010000001">
    <property type="protein sequence ID" value="MDT0341526.1"/>
    <property type="molecule type" value="Genomic_DNA"/>
</dbReference>
<organism evidence="1 2">
    <name type="scientific">Streptomyces litchfieldiae</name>
    <dbReference type="NCBI Taxonomy" id="3075543"/>
    <lineage>
        <taxon>Bacteria</taxon>
        <taxon>Bacillati</taxon>
        <taxon>Actinomycetota</taxon>
        <taxon>Actinomycetes</taxon>
        <taxon>Kitasatosporales</taxon>
        <taxon>Streptomycetaceae</taxon>
        <taxon>Streptomyces</taxon>
    </lineage>
</organism>
<gene>
    <name evidence="1" type="ORF">RM590_02540</name>
</gene>
<keyword evidence="2" id="KW-1185">Reference proteome</keyword>
<evidence type="ECO:0000313" key="1">
    <source>
        <dbReference type="EMBL" id="MDT0341526.1"/>
    </source>
</evidence>
<dbReference type="Proteomes" id="UP001183246">
    <property type="component" value="Unassembled WGS sequence"/>
</dbReference>
<accession>A0ABU2MIU6</accession>
<evidence type="ECO:0000313" key="2">
    <source>
        <dbReference type="Proteomes" id="UP001183246"/>
    </source>
</evidence>
<protein>
    <submittedName>
        <fullName evidence="1">Uncharacterized protein</fullName>
    </submittedName>
</protein>
<name>A0ABU2MIU6_9ACTN</name>
<dbReference type="RefSeq" id="WP_311702654.1">
    <property type="nucleotide sequence ID" value="NZ_JAVREL010000001.1"/>
</dbReference>
<proteinExistence type="predicted"/>
<reference evidence="2" key="1">
    <citation type="submission" date="2023-07" db="EMBL/GenBank/DDBJ databases">
        <title>30 novel species of actinomycetes from the DSMZ collection.</title>
        <authorList>
            <person name="Nouioui I."/>
        </authorList>
    </citation>
    <scope>NUCLEOTIDE SEQUENCE [LARGE SCALE GENOMIC DNA]</scope>
    <source>
        <strain evidence="2">DSM 44938</strain>
    </source>
</reference>
<sequence length="71" mass="7979">MSRPVEINADTVRRGDQLMIGGQAFTVQDMTAIRGGAKRLEFTSGDSFILRRTTVLWASRRMAPQRLRRGA</sequence>